<feature type="region of interest" description="Disordered" evidence="1">
    <location>
        <begin position="251"/>
        <end position="359"/>
    </location>
</feature>
<evidence type="ECO:0008006" key="5">
    <source>
        <dbReference type="Google" id="ProtNLM"/>
    </source>
</evidence>
<accession>A0A1B9I279</accession>
<gene>
    <name evidence="2" type="ORF">I206_04149</name>
    <name evidence="3" type="ORF">I206_104275</name>
</gene>
<evidence type="ECO:0000256" key="1">
    <source>
        <dbReference type="SAM" id="MobiDB-lite"/>
    </source>
</evidence>
<sequence>MSFARPSKRSHHRSQRDSTSNSWRSGPSTSSSSSTTIEIPPTAYIQAYEAQLVYDHDETARDVIQRDSGRGVGLIRYAGEIEVENDVDDGVEREIWIDRHDILHLLPSITIPSNRNEVQSPNSPNSSSSSWDSLPSDLEETFYLSNSEEIEAYQQEKKKKWIEALRQERLREREKEDEEEQIVISTGYNKDEVPPEAILSLMKHTAKAISSSPNSSILEMRILTNHSTDERFSFLKGRYKCIWEKVKNELKKEKEGERRKEEKSKGLGLGGLGGYDSDDDSGTDNSSESNKGNNEKEFSITLPEFPSNNDDQSSSPPPPLPPQGETSPPPPLPHTDNLEQPQKQVIQNEHPEVDEEEKKRLRRLRMEEWKRKRAAEKKLS</sequence>
<evidence type="ECO:0000313" key="4">
    <source>
        <dbReference type="Proteomes" id="UP000094020"/>
    </source>
</evidence>
<dbReference type="RefSeq" id="XP_019010846.1">
    <property type="nucleotide sequence ID" value="XM_019155888.1"/>
</dbReference>
<dbReference type="AlphaFoldDB" id="A0A1B9I279"/>
<dbReference type="STRING" id="1296096.A0A1B9I279"/>
<reference evidence="3" key="2">
    <citation type="submission" date="2013-07" db="EMBL/GenBank/DDBJ databases">
        <authorList>
            <consortium name="The Broad Institute Genome Sequencing Platform"/>
            <person name="Cuomo C."/>
            <person name="Litvintseva A."/>
            <person name="Chen Y."/>
            <person name="Heitman J."/>
            <person name="Sun S."/>
            <person name="Springer D."/>
            <person name="Dromer F."/>
            <person name="Young S.K."/>
            <person name="Zeng Q."/>
            <person name="Gargeya S."/>
            <person name="Fitzgerald M."/>
            <person name="Abouelleil A."/>
            <person name="Alvarado L."/>
            <person name="Berlin A.M."/>
            <person name="Chapman S.B."/>
            <person name="Dewar J."/>
            <person name="Goldberg J."/>
            <person name="Griggs A."/>
            <person name="Gujja S."/>
            <person name="Hansen M."/>
            <person name="Howarth C."/>
            <person name="Imamovic A."/>
            <person name="Larimer J."/>
            <person name="McCowan C."/>
            <person name="Murphy C."/>
            <person name="Pearson M."/>
            <person name="Priest M."/>
            <person name="Roberts A."/>
            <person name="Saif S."/>
            <person name="Shea T."/>
            <person name="Sykes S."/>
            <person name="Wortman J."/>
            <person name="Nusbaum C."/>
            <person name="Birren B."/>
        </authorList>
    </citation>
    <scope>NUCLEOTIDE SEQUENCE</scope>
    <source>
        <strain evidence="3">CBS 10737</strain>
    </source>
</reference>
<feature type="compositionally biased region" description="Low complexity" evidence="1">
    <location>
        <begin position="18"/>
        <end position="36"/>
    </location>
</feature>
<reference evidence="2" key="3">
    <citation type="submission" date="2016-07" db="EMBL/GenBank/DDBJ databases">
        <title>Evolution of pathogenesis and genome organization in the Tremellales.</title>
        <authorList>
            <person name="Cuomo C."/>
            <person name="Litvintseva A."/>
            <person name="Heitman J."/>
            <person name="Chen Y."/>
            <person name="Sun S."/>
            <person name="Springer D."/>
            <person name="Dromer F."/>
            <person name="Young S."/>
            <person name="Zeng Q."/>
            <person name="Chapman S."/>
            <person name="Gujja S."/>
            <person name="Saif S."/>
            <person name="Birren B."/>
        </authorList>
    </citation>
    <scope>NUCLEOTIDE SEQUENCE</scope>
    <source>
        <strain evidence="2">CBS 10737</strain>
    </source>
</reference>
<protein>
    <recommendedName>
        <fullName evidence="5">SURP motif domain-containing protein</fullName>
    </recommendedName>
</protein>
<dbReference type="KEGG" id="kpin:30172518"/>
<evidence type="ECO:0000313" key="2">
    <source>
        <dbReference type="EMBL" id="OCF49627.1"/>
    </source>
</evidence>
<feature type="compositionally biased region" description="Low complexity" evidence="1">
    <location>
        <begin position="120"/>
        <end position="134"/>
    </location>
</feature>
<proteinExistence type="predicted"/>
<dbReference type="EMBL" id="KI894011">
    <property type="protein sequence ID" value="OCF49627.1"/>
    <property type="molecule type" value="Genomic_DNA"/>
</dbReference>
<dbReference type="OrthoDB" id="2552978at2759"/>
<feature type="compositionally biased region" description="Pro residues" evidence="1">
    <location>
        <begin position="315"/>
        <end position="333"/>
    </location>
</feature>
<reference evidence="2" key="1">
    <citation type="submission" date="2013-07" db="EMBL/GenBank/DDBJ databases">
        <title>The Genome Sequence of Cryptococcus pinus CBS10737.</title>
        <authorList>
            <consortium name="The Broad Institute Genome Sequencing Platform"/>
            <person name="Cuomo C."/>
            <person name="Litvintseva A."/>
            <person name="Chen Y."/>
            <person name="Heitman J."/>
            <person name="Sun S."/>
            <person name="Springer D."/>
            <person name="Dromer F."/>
            <person name="Young S.K."/>
            <person name="Zeng Q."/>
            <person name="Gargeya S."/>
            <person name="Fitzgerald M."/>
            <person name="Abouelleil A."/>
            <person name="Alvarado L."/>
            <person name="Berlin A.M."/>
            <person name="Chapman S.B."/>
            <person name="Dewar J."/>
            <person name="Goldberg J."/>
            <person name="Griggs A."/>
            <person name="Gujja S."/>
            <person name="Hansen M."/>
            <person name="Howarth C."/>
            <person name="Imamovic A."/>
            <person name="Larimer J."/>
            <person name="McCowan C."/>
            <person name="Murphy C."/>
            <person name="Pearson M."/>
            <person name="Priest M."/>
            <person name="Roberts A."/>
            <person name="Saif S."/>
            <person name="Shea T."/>
            <person name="Sykes S."/>
            <person name="Wortman J."/>
            <person name="Nusbaum C."/>
            <person name="Birren B."/>
        </authorList>
    </citation>
    <scope>NUCLEOTIDE SEQUENCE [LARGE SCALE GENOMIC DNA]</scope>
    <source>
        <strain evidence="2">CBS 10737</strain>
    </source>
</reference>
<keyword evidence="4" id="KW-1185">Reference proteome</keyword>
<feature type="compositionally biased region" description="Basic residues" evidence="1">
    <location>
        <begin position="1"/>
        <end position="14"/>
    </location>
</feature>
<dbReference type="EMBL" id="CP144523">
    <property type="protein sequence ID" value="WWC70325.1"/>
    <property type="molecule type" value="Genomic_DNA"/>
</dbReference>
<feature type="region of interest" description="Disordered" evidence="1">
    <location>
        <begin position="113"/>
        <end position="134"/>
    </location>
</feature>
<name>A0A1B9I279_9TREE</name>
<evidence type="ECO:0000313" key="3">
    <source>
        <dbReference type="EMBL" id="WWC70325.1"/>
    </source>
</evidence>
<feature type="compositionally biased region" description="Low complexity" evidence="1">
    <location>
        <begin position="283"/>
        <end position="292"/>
    </location>
</feature>
<feature type="region of interest" description="Disordered" evidence="1">
    <location>
        <begin position="1"/>
        <end position="38"/>
    </location>
</feature>
<reference evidence="3" key="4">
    <citation type="submission" date="2024-02" db="EMBL/GenBank/DDBJ databases">
        <title>Comparative genomics of Cryptococcus and Kwoniella reveals pathogenesis evolution and contrasting modes of karyotype evolution via chromosome fusion or intercentromeric recombination.</title>
        <authorList>
            <person name="Coelho M.A."/>
            <person name="David-Palma M."/>
            <person name="Shea T."/>
            <person name="Bowers K."/>
            <person name="McGinley-Smith S."/>
            <person name="Mohammad A.W."/>
            <person name="Gnirke A."/>
            <person name="Yurkov A.M."/>
            <person name="Nowrousian M."/>
            <person name="Sun S."/>
            <person name="Cuomo C.A."/>
            <person name="Heitman J."/>
        </authorList>
    </citation>
    <scope>NUCLEOTIDE SEQUENCE</scope>
    <source>
        <strain evidence="3">CBS 10737</strain>
    </source>
</reference>
<feature type="compositionally biased region" description="Polar residues" evidence="1">
    <location>
        <begin position="338"/>
        <end position="347"/>
    </location>
</feature>
<dbReference type="GeneID" id="30172518"/>
<dbReference type="Proteomes" id="UP000094020">
    <property type="component" value="Chromosome 5"/>
</dbReference>
<feature type="compositionally biased region" description="Basic and acidic residues" evidence="1">
    <location>
        <begin position="251"/>
        <end position="265"/>
    </location>
</feature>
<organism evidence="2">
    <name type="scientific">Kwoniella pini CBS 10737</name>
    <dbReference type="NCBI Taxonomy" id="1296096"/>
    <lineage>
        <taxon>Eukaryota</taxon>
        <taxon>Fungi</taxon>
        <taxon>Dikarya</taxon>
        <taxon>Basidiomycota</taxon>
        <taxon>Agaricomycotina</taxon>
        <taxon>Tremellomycetes</taxon>
        <taxon>Tremellales</taxon>
        <taxon>Cryptococcaceae</taxon>
        <taxon>Kwoniella</taxon>
    </lineage>
</organism>